<dbReference type="AlphaFoldDB" id="A0A6J6IM98"/>
<accession>A0A6J6IM98</accession>
<protein>
    <submittedName>
        <fullName evidence="2">Unannotated protein</fullName>
    </submittedName>
</protein>
<feature type="region of interest" description="Disordered" evidence="1">
    <location>
        <begin position="148"/>
        <end position="177"/>
    </location>
</feature>
<evidence type="ECO:0000313" key="2">
    <source>
        <dbReference type="EMBL" id="CAB4625604.1"/>
    </source>
</evidence>
<dbReference type="PROSITE" id="PS51257">
    <property type="entry name" value="PROKAR_LIPOPROTEIN"/>
    <property type="match status" value="1"/>
</dbReference>
<organism evidence="2">
    <name type="scientific">freshwater metagenome</name>
    <dbReference type="NCBI Taxonomy" id="449393"/>
    <lineage>
        <taxon>unclassified sequences</taxon>
        <taxon>metagenomes</taxon>
        <taxon>ecological metagenomes</taxon>
    </lineage>
</organism>
<dbReference type="EMBL" id="CAEZWV010000009">
    <property type="protein sequence ID" value="CAB4668396.1"/>
    <property type="molecule type" value="Genomic_DNA"/>
</dbReference>
<feature type="compositionally biased region" description="Polar residues" evidence="1">
    <location>
        <begin position="164"/>
        <end position="177"/>
    </location>
</feature>
<proteinExistence type="predicted"/>
<gene>
    <name evidence="2" type="ORF">UFOPK2086_00004</name>
    <name evidence="3" type="ORF">UFOPK2295_00642</name>
</gene>
<evidence type="ECO:0000256" key="1">
    <source>
        <dbReference type="SAM" id="MobiDB-lite"/>
    </source>
</evidence>
<reference evidence="2" key="1">
    <citation type="submission" date="2020-05" db="EMBL/GenBank/DDBJ databases">
        <authorList>
            <person name="Chiriac C."/>
            <person name="Salcher M."/>
            <person name="Ghai R."/>
            <person name="Kavagutti S V."/>
        </authorList>
    </citation>
    <scope>NUCLEOTIDE SEQUENCE</scope>
</reference>
<dbReference type="EMBL" id="CAEZVQ010000001">
    <property type="protein sequence ID" value="CAB4625604.1"/>
    <property type="molecule type" value="Genomic_DNA"/>
</dbReference>
<evidence type="ECO:0000313" key="3">
    <source>
        <dbReference type="EMBL" id="CAB4668396.1"/>
    </source>
</evidence>
<name>A0A6J6IM98_9ZZZZ</name>
<sequence length="244" mass="25546">MSFGVRHQLRLSMVAVLAGFSLVSCSAESSICSDLSSVAGFTMQFSQGLDNFSENQYATLRNETFSARTSVNHVAVVHPESKEAADLAVKINSFISSMEKLDWDVSVAIADSVAVDAALQLGSAQSLTQANTVESLLIGECGLPSTIANSDQTSETLPGPSIPSPLQTEPPTNTINEVSQDDALGATVAALFGLTISPAQTSCLGTALQGVVDVSSSNANLAQYQGQFQRAFDQCSIDFTVPTN</sequence>